<name>A0ABV8G501_9ACTN</name>
<evidence type="ECO:0000313" key="2">
    <source>
        <dbReference type="EMBL" id="MFC4007274.1"/>
    </source>
</evidence>
<protein>
    <submittedName>
        <fullName evidence="2">Uncharacterized protein</fullName>
    </submittedName>
</protein>
<organism evidence="2 3">
    <name type="scientific">Nonomuraea purpurea</name>
    <dbReference type="NCBI Taxonomy" id="1849276"/>
    <lineage>
        <taxon>Bacteria</taxon>
        <taxon>Bacillati</taxon>
        <taxon>Actinomycetota</taxon>
        <taxon>Actinomycetes</taxon>
        <taxon>Streptosporangiales</taxon>
        <taxon>Streptosporangiaceae</taxon>
        <taxon>Nonomuraea</taxon>
    </lineage>
</organism>
<evidence type="ECO:0000313" key="3">
    <source>
        <dbReference type="Proteomes" id="UP001595851"/>
    </source>
</evidence>
<reference evidence="3" key="1">
    <citation type="journal article" date="2019" name="Int. J. Syst. Evol. Microbiol.">
        <title>The Global Catalogue of Microorganisms (GCM) 10K type strain sequencing project: providing services to taxonomists for standard genome sequencing and annotation.</title>
        <authorList>
            <consortium name="The Broad Institute Genomics Platform"/>
            <consortium name="The Broad Institute Genome Sequencing Center for Infectious Disease"/>
            <person name="Wu L."/>
            <person name="Ma J."/>
        </authorList>
    </citation>
    <scope>NUCLEOTIDE SEQUENCE [LARGE SCALE GENOMIC DNA]</scope>
    <source>
        <strain evidence="3">TBRC 1276</strain>
    </source>
</reference>
<sequence length="84" mass="9501">MRTPPHLPARTRREPRDTETPRGRRHPYSLHEVPVQAAPRGTLDFPAPDADPETDVFVEQRLLGIRELSNQAIGSIDDLLQHTS</sequence>
<comment type="caution">
    <text evidence="2">The sequence shown here is derived from an EMBL/GenBank/DDBJ whole genome shotgun (WGS) entry which is preliminary data.</text>
</comment>
<accession>A0ABV8G501</accession>
<gene>
    <name evidence="2" type="ORF">ACFOY2_08580</name>
</gene>
<proteinExistence type="predicted"/>
<evidence type="ECO:0000256" key="1">
    <source>
        <dbReference type="SAM" id="MobiDB-lite"/>
    </source>
</evidence>
<keyword evidence="3" id="KW-1185">Reference proteome</keyword>
<dbReference type="EMBL" id="JBHSBI010000003">
    <property type="protein sequence ID" value="MFC4007274.1"/>
    <property type="molecule type" value="Genomic_DNA"/>
</dbReference>
<dbReference type="RefSeq" id="WP_379527393.1">
    <property type="nucleotide sequence ID" value="NZ_JBHSBI010000003.1"/>
</dbReference>
<feature type="compositionally biased region" description="Basic and acidic residues" evidence="1">
    <location>
        <begin position="11"/>
        <end position="22"/>
    </location>
</feature>
<dbReference type="Proteomes" id="UP001595851">
    <property type="component" value="Unassembled WGS sequence"/>
</dbReference>
<feature type="region of interest" description="Disordered" evidence="1">
    <location>
        <begin position="1"/>
        <end position="30"/>
    </location>
</feature>